<feature type="compositionally biased region" description="Low complexity" evidence="1">
    <location>
        <begin position="332"/>
        <end position="345"/>
    </location>
</feature>
<feature type="compositionally biased region" description="Low complexity" evidence="1">
    <location>
        <begin position="26"/>
        <end position="35"/>
    </location>
</feature>
<reference evidence="2 3" key="1">
    <citation type="journal article" date="2020" name="Elife">
        <title>Loss of centromere function drives karyotype evolution in closely related Malassezia species.</title>
        <authorList>
            <person name="Sankaranarayanan S.R."/>
            <person name="Ianiri G."/>
            <person name="Coelho M.A."/>
            <person name="Reza M.H."/>
            <person name="Thimmappa B.C."/>
            <person name="Ganguly P."/>
            <person name="Vadnala R.N."/>
            <person name="Sun S."/>
            <person name="Siddharthan R."/>
            <person name="Tellgren-Roth C."/>
            <person name="Dawson T.L."/>
            <person name="Heitman J."/>
            <person name="Sanyal K."/>
        </authorList>
    </citation>
    <scope>NUCLEOTIDE SEQUENCE [LARGE SCALE GENOMIC DNA]</scope>
    <source>
        <strain evidence="2">CBS14141</strain>
    </source>
</reference>
<feature type="region of interest" description="Disordered" evidence="1">
    <location>
        <begin position="1233"/>
        <end position="1272"/>
    </location>
</feature>
<feature type="compositionally biased region" description="Basic residues" evidence="1">
    <location>
        <begin position="93"/>
        <end position="104"/>
    </location>
</feature>
<feature type="compositionally biased region" description="Basic and acidic residues" evidence="1">
    <location>
        <begin position="373"/>
        <end position="382"/>
    </location>
</feature>
<feature type="compositionally biased region" description="Low complexity" evidence="1">
    <location>
        <begin position="167"/>
        <end position="187"/>
    </location>
</feature>
<gene>
    <name evidence="2" type="ORF">GLX27_004575</name>
</gene>
<feature type="compositionally biased region" description="Basic and acidic residues" evidence="1">
    <location>
        <begin position="401"/>
        <end position="414"/>
    </location>
</feature>
<feature type="region of interest" description="Disordered" evidence="1">
    <location>
        <begin position="282"/>
        <end position="482"/>
    </location>
</feature>
<feature type="region of interest" description="Disordered" evidence="1">
    <location>
        <begin position="1"/>
        <end position="108"/>
    </location>
</feature>
<evidence type="ECO:0000313" key="2">
    <source>
        <dbReference type="EMBL" id="WFD49889.1"/>
    </source>
</evidence>
<feature type="compositionally biased region" description="Low complexity" evidence="1">
    <location>
        <begin position="1239"/>
        <end position="1258"/>
    </location>
</feature>
<keyword evidence="3" id="KW-1185">Reference proteome</keyword>
<proteinExistence type="predicted"/>
<feature type="compositionally biased region" description="Low complexity" evidence="1">
    <location>
        <begin position="68"/>
        <end position="80"/>
    </location>
</feature>
<dbReference type="EMBL" id="CP046240">
    <property type="protein sequence ID" value="WFD49889.1"/>
    <property type="molecule type" value="Genomic_DNA"/>
</dbReference>
<protein>
    <submittedName>
        <fullName evidence="2">Uncharacterized protein</fullName>
    </submittedName>
</protein>
<accession>A0ABY8EWG4</accession>
<feature type="compositionally biased region" description="Basic and acidic residues" evidence="1">
    <location>
        <begin position="356"/>
        <end position="366"/>
    </location>
</feature>
<dbReference type="PANTHER" id="PTHR28122:SF1">
    <property type="entry name" value="E3 UBIQUITIN-PROTEIN LIGASE SUBSTRATE RECEPTOR MMS22"/>
    <property type="match status" value="1"/>
</dbReference>
<feature type="compositionally biased region" description="Acidic residues" evidence="1">
    <location>
        <begin position="151"/>
        <end position="160"/>
    </location>
</feature>
<feature type="region of interest" description="Disordered" evidence="1">
    <location>
        <begin position="142"/>
        <end position="259"/>
    </location>
</feature>
<feature type="compositionally biased region" description="Low complexity" evidence="1">
    <location>
        <begin position="43"/>
        <end position="60"/>
    </location>
</feature>
<evidence type="ECO:0000313" key="3">
    <source>
        <dbReference type="Proteomes" id="UP000818624"/>
    </source>
</evidence>
<feature type="region of interest" description="Disordered" evidence="1">
    <location>
        <begin position="542"/>
        <end position="562"/>
    </location>
</feature>
<dbReference type="PANTHER" id="PTHR28122">
    <property type="entry name" value="E3 UBIQUITIN-PROTEIN LIGASE SUBSTRATE RECEPTOR MMS22"/>
    <property type="match status" value="1"/>
</dbReference>
<dbReference type="Proteomes" id="UP000818624">
    <property type="component" value="Chromosome 7"/>
</dbReference>
<feature type="compositionally biased region" description="Low complexity" evidence="1">
    <location>
        <begin position="289"/>
        <end position="317"/>
    </location>
</feature>
<feature type="compositionally biased region" description="Low complexity" evidence="1">
    <location>
        <begin position="425"/>
        <end position="449"/>
    </location>
</feature>
<organism evidence="2 3">
    <name type="scientific">Malassezia furfur</name>
    <name type="common">Pityriasis versicolor infection agent</name>
    <name type="synonym">Pityrosporum furfur</name>
    <dbReference type="NCBI Taxonomy" id="55194"/>
    <lineage>
        <taxon>Eukaryota</taxon>
        <taxon>Fungi</taxon>
        <taxon>Dikarya</taxon>
        <taxon>Basidiomycota</taxon>
        <taxon>Ustilaginomycotina</taxon>
        <taxon>Malasseziomycetes</taxon>
        <taxon>Malasseziales</taxon>
        <taxon>Malasseziaceae</taxon>
        <taxon>Malassezia</taxon>
    </lineage>
</organism>
<feature type="compositionally biased region" description="Basic and acidic residues" evidence="1">
    <location>
        <begin position="231"/>
        <end position="240"/>
    </location>
</feature>
<evidence type="ECO:0000256" key="1">
    <source>
        <dbReference type="SAM" id="MobiDB-lite"/>
    </source>
</evidence>
<dbReference type="Pfam" id="PF09462">
    <property type="entry name" value="Mus7"/>
    <property type="match status" value="2"/>
</dbReference>
<sequence length="1429" mass="151855">MSTDAVGTSDREEATGVGSADEGDAAARMAVWRPVPRAPARPRPVGAGASEGADAHAAGAAGAGRSRGAGPHPGAPGAAPDAPPRAPSPSPRPLRHNLRTRKLAQIHPYTVEALQYRRELYRNDWQDAVVSQREWRYARRLEAEHLPSASDGDDEDEDSADERMDEAASSDAAPDASSPTRPARSPSLHGAASSDSDTPPRAVVPARRKRRTHPPEARPRQARGSAPPQSEDGRAPEPRGRPPTPSSDDSTDYERRFRILKRMMPAHMARACIDDLRAMRHGHADDSDASSSSSSSPASPPRAASVRASSPASPLRPGESRRRTGAPIDAHAPLLSDVDSASDSAPPTPSPPLEDGDVRWWCEPRRAASPPVREADAVDRMLTRTSGARGFGQRNARGRRRDAQARRAPPKEDGAWMWRVQASSAPARTPQGAAPGAPGGTLRAVAAPSARRRAPRAASPSESDASDDERPTGTARRPRRVAPIFLVPGDAERVRGIPTTRGDVQSYARLPYVQGASRAASIDASNHAALVDVPMPVPSMKPKRVPRRGAADEKAAPAAPATPVAATASAAAPAAAAPTAPPAPVASLPPFPPAWQHASLDTPLQHELQELLCFDTLANVSLDFGLRVPPAGVRFAASTPLARGRLHALLHTAHDVGSDVAPECHVLGTTLHGHMAIGALECAVPPLLDAVWDALREGGAEAERGVRALDDLGAFLGAWLVWRTRRAEAAQRASLAAALDGDAAGDAAEPAALGARLVDLVYTLLERGEPASHAARVRLALLWLRVELAFRVHALAPEPGTDAAVLEAAQPLVVHLLAAGVHRVMAHIAAAPADGIDDVPAALWVALVHVLDAVGHAFYDVLDAALDDWHAASPAAPVVWAERVWYLVLATSVVARFGAAAGVVRSAPATPPRWALVARALSLRLRFDARVEAAAPRALLARRDAYIRVVVTRCLVLAERFAWPLADAEAVLGRVFDVFNTHRLADLPSETDHDFAPFLRRYDAAWLHAAPDGTAYARFLQLLGRAGAALVRAGDARRAARLFSRMTPVRVMHFTRAAVPTRAERAVLFNHYSLVMLFLYLVPDGAVQRVRQLRSFLVFADADGASQVMCVRAMVYCATLFRHHGLPLAPVAAWFVEVCRAAAAQVRAPLGDDRGAARRRTDAVRVLLGVVRGVQHVVEHASLDAGAPPKYPPADLLHAAWTDELLDVDARVRAEVVRGLGVFLRAREGVKEVARARPRAGGAPSGAGAQAPGPSSPARSPPADPLDPADFDDTFLADPQLAALLGEAPPPPPPPAPAWDADAERRVVEALHTRISPALFRCIAQEPPPPPRADDASAHAAVEALVADAERDVQATELVACWAACAAVLVHAEARTWHSYLSLGAESWRRIAGDTHRRSVAVHLAVLVARLDPSGFADEVWEAVGIWRS</sequence>
<feature type="compositionally biased region" description="Pro residues" evidence="1">
    <location>
        <begin position="81"/>
        <end position="92"/>
    </location>
</feature>
<dbReference type="InterPro" id="IPR019021">
    <property type="entry name" value="Mms22"/>
</dbReference>
<name>A0ABY8EWG4_MALFU</name>